<organism evidence="4 5">
    <name type="scientific">Candidatus Falkowbacteria bacterium CG10_big_fil_rev_8_21_14_0_10_37_14</name>
    <dbReference type="NCBI Taxonomy" id="1974561"/>
    <lineage>
        <taxon>Bacteria</taxon>
        <taxon>Candidatus Falkowiibacteriota</taxon>
    </lineage>
</organism>
<evidence type="ECO:0000256" key="2">
    <source>
        <dbReference type="PROSITE-ProRule" id="PRU00169"/>
    </source>
</evidence>
<dbReference type="Proteomes" id="UP000228533">
    <property type="component" value="Unassembled WGS sequence"/>
</dbReference>
<sequence length="106" mass="11739">MKKILIAEDESALSRALELKLQNLGFDVKIATDGEEALAFLQTEVFDLVLLDLMMPKRDGFGVMSERTSWKSQPVVFINSNLSQKADVDKAKAMGADDFLVKSDIS</sequence>
<proteinExistence type="predicted"/>
<dbReference type="SUPFAM" id="SSF52172">
    <property type="entry name" value="CheY-like"/>
    <property type="match status" value="1"/>
</dbReference>
<keyword evidence="1 2" id="KW-0597">Phosphoprotein</keyword>
<dbReference type="Pfam" id="PF00072">
    <property type="entry name" value="Response_reg"/>
    <property type="match status" value="1"/>
</dbReference>
<dbReference type="InterPro" id="IPR050595">
    <property type="entry name" value="Bact_response_regulator"/>
</dbReference>
<dbReference type="Gene3D" id="3.40.50.2300">
    <property type="match status" value="1"/>
</dbReference>
<dbReference type="EMBL" id="PFAM01000016">
    <property type="protein sequence ID" value="PIT95991.1"/>
    <property type="molecule type" value="Genomic_DNA"/>
</dbReference>
<dbReference type="PANTHER" id="PTHR44591">
    <property type="entry name" value="STRESS RESPONSE REGULATOR PROTEIN 1"/>
    <property type="match status" value="1"/>
</dbReference>
<dbReference type="CDD" id="cd17574">
    <property type="entry name" value="REC_OmpR"/>
    <property type="match status" value="1"/>
</dbReference>
<evidence type="ECO:0000313" key="4">
    <source>
        <dbReference type="EMBL" id="PIT95991.1"/>
    </source>
</evidence>
<evidence type="ECO:0000259" key="3">
    <source>
        <dbReference type="PROSITE" id="PS50110"/>
    </source>
</evidence>
<evidence type="ECO:0000313" key="5">
    <source>
        <dbReference type="Proteomes" id="UP000228533"/>
    </source>
</evidence>
<feature type="non-terminal residue" evidence="4">
    <location>
        <position position="106"/>
    </location>
</feature>
<name>A0A2M6WTC4_9BACT</name>
<protein>
    <recommendedName>
        <fullName evidence="3">Response regulatory domain-containing protein</fullName>
    </recommendedName>
</protein>
<gene>
    <name evidence="4" type="ORF">COT94_02840</name>
</gene>
<evidence type="ECO:0000256" key="1">
    <source>
        <dbReference type="ARBA" id="ARBA00022553"/>
    </source>
</evidence>
<comment type="caution">
    <text evidence="4">The sequence shown here is derived from an EMBL/GenBank/DDBJ whole genome shotgun (WGS) entry which is preliminary data.</text>
</comment>
<dbReference type="SMART" id="SM00448">
    <property type="entry name" value="REC"/>
    <property type="match status" value="1"/>
</dbReference>
<dbReference type="InterPro" id="IPR001789">
    <property type="entry name" value="Sig_transdc_resp-reg_receiver"/>
</dbReference>
<reference evidence="5" key="1">
    <citation type="submission" date="2017-09" db="EMBL/GenBank/DDBJ databases">
        <title>Depth-based differentiation of microbial function through sediment-hosted aquifers and enrichment of novel symbionts in the deep terrestrial subsurface.</title>
        <authorList>
            <person name="Probst A.J."/>
            <person name="Ladd B."/>
            <person name="Jarett J.K."/>
            <person name="Geller-Mcgrath D.E."/>
            <person name="Sieber C.M.K."/>
            <person name="Emerson J.B."/>
            <person name="Anantharaman K."/>
            <person name="Thomas B.C."/>
            <person name="Malmstrom R."/>
            <person name="Stieglmeier M."/>
            <person name="Klingl A."/>
            <person name="Woyke T."/>
            <person name="Ryan C.M."/>
            <person name="Banfield J.F."/>
        </authorList>
    </citation>
    <scope>NUCLEOTIDE SEQUENCE [LARGE SCALE GENOMIC DNA]</scope>
</reference>
<accession>A0A2M6WTC4</accession>
<feature type="modified residue" description="4-aspartylphosphate" evidence="2">
    <location>
        <position position="52"/>
    </location>
</feature>
<dbReference type="InterPro" id="IPR011006">
    <property type="entry name" value="CheY-like_superfamily"/>
</dbReference>
<dbReference type="GO" id="GO:0000160">
    <property type="term" value="P:phosphorelay signal transduction system"/>
    <property type="evidence" value="ECO:0007669"/>
    <property type="project" value="InterPro"/>
</dbReference>
<feature type="domain" description="Response regulatory" evidence="3">
    <location>
        <begin position="3"/>
        <end position="106"/>
    </location>
</feature>
<dbReference type="AlphaFoldDB" id="A0A2M6WTC4"/>
<dbReference type="PANTHER" id="PTHR44591:SF3">
    <property type="entry name" value="RESPONSE REGULATORY DOMAIN-CONTAINING PROTEIN"/>
    <property type="match status" value="1"/>
</dbReference>
<dbReference type="PROSITE" id="PS50110">
    <property type="entry name" value="RESPONSE_REGULATORY"/>
    <property type="match status" value="1"/>
</dbReference>